<reference evidence="3" key="1">
    <citation type="journal article" date="2019" name="Int. J. Syst. Evol. Microbiol.">
        <title>The Global Catalogue of Microorganisms (GCM) 10K type strain sequencing project: providing services to taxonomists for standard genome sequencing and annotation.</title>
        <authorList>
            <consortium name="The Broad Institute Genomics Platform"/>
            <consortium name="The Broad Institute Genome Sequencing Center for Infectious Disease"/>
            <person name="Wu L."/>
            <person name="Ma J."/>
        </authorList>
    </citation>
    <scope>NUCLEOTIDE SEQUENCE [LARGE SCALE GENOMIC DNA]</scope>
    <source>
        <strain evidence="3">JCM 18303</strain>
    </source>
</reference>
<accession>A0ABP9PYP4</accession>
<keyword evidence="3" id="KW-1185">Reference proteome</keyword>
<name>A0ABP9PYP4_9PSEU</name>
<evidence type="ECO:0000313" key="3">
    <source>
        <dbReference type="Proteomes" id="UP001428817"/>
    </source>
</evidence>
<feature type="region of interest" description="Disordered" evidence="1">
    <location>
        <begin position="118"/>
        <end position="137"/>
    </location>
</feature>
<proteinExistence type="predicted"/>
<evidence type="ECO:0000256" key="1">
    <source>
        <dbReference type="SAM" id="MobiDB-lite"/>
    </source>
</evidence>
<gene>
    <name evidence="2" type="ORF">GCM10023321_23210</name>
</gene>
<dbReference type="Proteomes" id="UP001428817">
    <property type="component" value="Unassembled WGS sequence"/>
</dbReference>
<sequence>MADGSEQDQGSVAGEEFEPVRFVAAGTGVTMAEPPETPRPWRAVVYFVDKDDNRTGRATFLCADAGEATERAKVELEERRRDHGRWLGGPTGLSAEAKIVAPDRRIIGRFYLFSEHEPLTWDPEDPDNDEWQPACRA</sequence>
<evidence type="ECO:0000313" key="2">
    <source>
        <dbReference type="EMBL" id="GAA5153242.1"/>
    </source>
</evidence>
<dbReference type="EMBL" id="BAABJP010000008">
    <property type="protein sequence ID" value="GAA5153242.1"/>
    <property type="molecule type" value="Genomic_DNA"/>
</dbReference>
<protein>
    <submittedName>
        <fullName evidence="2">Uncharacterized protein</fullName>
    </submittedName>
</protein>
<comment type="caution">
    <text evidence="2">The sequence shown here is derived from an EMBL/GenBank/DDBJ whole genome shotgun (WGS) entry which is preliminary data.</text>
</comment>
<organism evidence="2 3">
    <name type="scientific">Pseudonocardia eucalypti</name>
    <dbReference type="NCBI Taxonomy" id="648755"/>
    <lineage>
        <taxon>Bacteria</taxon>
        <taxon>Bacillati</taxon>
        <taxon>Actinomycetota</taxon>
        <taxon>Actinomycetes</taxon>
        <taxon>Pseudonocardiales</taxon>
        <taxon>Pseudonocardiaceae</taxon>
        <taxon>Pseudonocardia</taxon>
    </lineage>
</organism>